<dbReference type="Gene3D" id="1.10.3680.10">
    <property type="entry name" value="TerB-like"/>
    <property type="match status" value="1"/>
</dbReference>
<dbReference type="InterPro" id="IPR050817">
    <property type="entry name" value="DjlA_DnaK_co-chaperone"/>
</dbReference>
<evidence type="ECO:0000313" key="2">
    <source>
        <dbReference type="EMBL" id="MBB6506963.1"/>
    </source>
</evidence>
<proteinExistence type="predicted"/>
<dbReference type="PROSITE" id="PS50076">
    <property type="entry name" value="DNAJ_2"/>
    <property type="match status" value="1"/>
</dbReference>
<dbReference type="Pfam" id="PF05099">
    <property type="entry name" value="TerB"/>
    <property type="match status" value="1"/>
</dbReference>
<dbReference type="Pfam" id="PF00226">
    <property type="entry name" value="DnaJ"/>
    <property type="match status" value="1"/>
</dbReference>
<dbReference type="InterPro" id="IPR001623">
    <property type="entry name" value="DnaJ_domain"/>
</dbReference>
<dbReference type="InterPro" id="IPR007791">
    <property type="entry name" value="DjlA_N"/>
</dbReference>
<keyword evidence="3" id="KW-1185">Reference proteome</keyword>
<dbReference type="PRINTS" id="PR00625">
    <property type="entry name" value="JDOMAIN"/>
</dbReference>
<protein>
    <submittedName>
        <fullName evidence="2">DnaJ like chaperone protein</fullName>
    </submittedName>
</protein>
<name>A0A7X0JG38_9HYPH</name>
<sequence>MIFDFNCLQLSSLWERLLGAVGDAAGGVLNRVVDAIRTMFEGDPETRRQVSFSVAIIALSAKMAKADGVVTEAEVSAFQQIFDFPAEEARNVARLYNLARQDIAGYEAYATKLSGLCSSGDMENCPMLESVVDGLFHIAKADGLVHESELAFLARIAEIFRIDEEHFRRIMARHVHLDGRDPYMVLGVSRDDDFSAIRKQYRLLVSEHHPDRLIARGVPATLHAAATERMAALNAAYEAIEKERRAA</sequence>
<comment type="caution">
    <text evidence="2">The sequence shown here is derived from an EMBL/GenBank/DDBJ whole genome shotgun (WGS) entry which is preliminary data.</text>
</comment>
<dbReference type="CDD" id="cd06257">
    <property type="entry name" value="DnaJ"/>
    <property type="match status" value="1"/>
</dbReference>
<dbReference type="InterPro" id="IPR036869">
    <property type="entry name" value="J_dom_sf"/>
</dbReference>
<organism evidence="2 3">
    <name type="scientific">Rhizobium soli</name>
    <dbReference type="NCBI Taxonomy" id="424798"/>
    <lineage>
        <taxon>Bacteria</taxon>
        <taxon>Pseudomonadati</taxon>
        <taxon>Pseudomonadota</taxon>
        <taxon>Alphaproteobacteria</taxon>
        <taxon>Hyphomicrobiales</taxon>
        <taxon>Rhizobiaceae</taxon>
        <taxon>Rhizobium/Agrobacterium group</taxon>
        <taxon>Rhizobium</taxon>
    </lineage>
</organism>
<gene>
    <name evidence="2" type="ORF">F4695_000282</name>
</gene>
<dbReference type="InterPro" id="IPR029024">
    <property type="entry name" value="TerB-like"/>
</dbReference>
<reference evidence="2 3" key="1">
    <citation type="submission" date="2020-08" db="EMBL/GenBank/DDBJ databases">
        <title>The Agave Microbiome: Exploring the role of microbial communities in plant adaptations to desert environments.</title>
        <authorList>
            <person name="Partida-Martinez L.P."/>
        </authorList>
    </citation>
    <scope>NUCLEOTIDE SEQUENCE [LARGE SCALE GENOMIC DNA]</scope>
    <source>
        <strain evidence="2 3">AS3.12</strain>
    </source>
</reference>
<dbReference type="EMBL" id="JACHBU010000001">
    <property type="protein sequence ID" value="MBB6506963.1"/>
    <property type="molecule type" value="Genomic_DNA"/>
</dbReference>
<dbReference type="SUPFAM" id="SSF46565">
    <property type="entry name" value="Chaperone J-domain"/>
    <property type="match status" value="1"/>
</dbReference>
<dbReference type="CDD" id="cd07316">
    <property type="entry name" value="terB_like_DjlA"/>
    <property type="match status" value="1"/>
</dbReference>
<dbReference type="RefSeq" id="WP_184653429.1">
    <property type="nucleotide sequence ID" value="NZ_JACHBU010000001.1"/>
</dbReference>
<dbReference type="Proteomes" id="UP000585437">
    <property type="component" value="Unassembled WGS sequence"/>
</dbReference>
<dbReference type="AlphaFoldDB" id="A0A7X0JG38"/>
<accession>A0A7X0JG38</accession>
<dbReference type="SUPFAM" id="SSF158682">
    <property type="entry name" value="TerB-like"/>
    <property type="match status" value="1"/>
</dbReference>
<dbReference type="Gene3D" id="1.10.287.110">
    <property type="entry name" value="DnaJ domain"/>
    <property type="match status" value="1"/>
</dbReference>
<feature type="domain" description="J" evidence="1">
    <location>
        <begin position="181"/>
        <end position="245"/>
    </location>
</feature>
<dbReference type="SMART" id="SM00271">
    <property type="entry name" value="DnaJ"/>
    <property type="match status" value="1"/>
</dbReference>
<dbReference type="PANTHER" id="PTHR24074">
    <property type="entry name" value="CO-CHAPERONE PROTEIN DJLA"/>
    <property type="match status" value="1"/>
</dbReference>
<evidence type="ECO:0000259" key="1">
    <source>
        <dbReference type="PROSITE" id="PS50076"/>
    </source>
</evidence>
<evidence type="ECO:0000313" key="3">
    <source>
        <dbReference type="Proteomes" id="UP000585437"/>
    </source>
</evidence>